<organism evidence="7 8">
    <name type="scientific">Puniceicoccus vermicola</name>
    <dbReference type="NCBI Taxonomy" id="388746"/>
    <lineage>
        <taxon>Bacteria</taxon>
        <taxon>Pseudomonadati</taxon>
        <taxon>Verrucomicrobiota</taxon>
        <taxon>Opitutia</taxon>
        <taxon>Puniceicoccales</taxon>
        <taxon>Puniceicoccaceae</taxon>
        <taxon>Puniceicoccus</taxon>
    </lineage>
</organism>
<dbReference type="GO" id="GO:0016788">
    <property type="term" value="F:hydrolase activity, acting on ester bonds"/>
    <property type="evidence" value="ECO:0007669"/>
    <property type="project" value="UniProtKB-ARBA"/>
</dbReference>
<dbReference type="Gene3D" id="3.40.50.1110">
    <property type="entry name" value="SGNH hydrolase"/>
    <property type="match status" value="1"/>
</dbReference>
<dbReference type="InterPro" id="IPR011050">
    <property type="entry name" value="Pectin_lyase_fold/virulence"/>
</dbReference>
<evidence type="ECO:0000259" key="6">
    <source>
        <dbReference type="Pfam" id="PF13472"/>
    </source>
</evidence>
<evidence type="ECO:0000256" key="3">
    <source>
        <dbReference type="SAM" id="MobiDB-lite"/>
    </source>
</evidence>
<feature type="chain" id="PRO_5030861005" evidence="4">
    <location>
        <begin position="24"/>
        <end position="818"/>
    </location>
</feature>
<evidence type="ECO:0000256" key="1">
    <source>
        <dbReference type="ARBA" id="ARBA00008668"/>
    </source>
</evidence>
<feature type="domain" description="SGNH hydrolase-type esterase" evidence="6">
    <location>
        <begin position="601"/>
        <end position="782"/>
    </location>
</feature>
<keyword evidence="4" id="KW-0732">Signal</keyword>
<dbReference type="PANTHER" id="PTHR43695:SF1">
    <property type="entry name" value="RHAMNOGALACTURONAN ACETYLESTERASE"/>
    <property type="match status" value="1"/>
</dbReference>
<keyword evidence="8" id="KW-1185">Reference proteome</keyword>
<reference evidence="7 8" key="1">
    <citation type="submission" date="2020-07" db="EMBL/GenBank/DDBJ databases">
        <authorList>
            <person name="Feng X."/>
        </authorList>
    </citation>
    <scope>NUCLEOTIDE SEQUENCE [LARGE SCALE GENOMIC DNA]</scope>
    <source>
        <strain evidence="7 8">JCM14086</strain>
    </source>
</reference>
<accession>A0A7X1AXK8</accession>
<dbReference type="InterPro" id="IPR037459">
    <property type="entry name" value="RhgT-like"/>
</dbReference>
<dbReference type="InterPro" id="IPR012334">
    <property type="entry name" value="Pectin_lyas_fold"/>
</dbReference>
<dbReference type="AlphaFoldDB" id="A0A7X1AXK8"/>
<evidence type="ECO:0000256" key="2">
    <source>
        <dbReference type="ARBA" id="ARBA00022801"/>
    </source>
</evidence>
<feature type="region of interest" description="Disordered" evidence="3">
    <location>
        <begin position="512"/>
        <end position="555"/>
    </location>
</feature>
<dbReference type="InterPro" id="IPR013830">
    <property type="entry name" value="SGNH_hydro"/>
</dbReference>
<dbReference type="Pfam" id="PF13472">
    <property type="entry name" value="Lipase_GDSL_2"/>
    <property type="match status" value="1"/>
</dbReference>
<evidence type="ECO:0000256" key="4">
    <source>
        <dbReference type="SAM" id="SignalP"/>
    </source>
</evidence>
<dbReference type="Proteomes" id="UP000525652">
    <property type="component" value="Unassembled WGS sequence"/>
</dbReference>
<gene>
    <name evidence="7" type="ORF">H5P30_08405</name>
</gene>
<sequence length="818" mass="91188">MRSFLKIAAAFFFAFQGAPLSNGADLWVNAPTEIDTNFNSIQEALNEAQAGDTIHVSPGVYQERVSFQNSGTEEAPITLIGSGPGVKIDGSTPIEEPWEPAPDIGPGVFRLPLDFFPFTVTANGQTITTLDEKRTSSENSKIHWKEAFLTGVGRTGWDGVRALAMYRNEQQELLIRFKNNLDPNLMTMTVAPREATIDTNGQDYCVIRNLAVGNSAIGVGIKSSKGVIVENCIIDPADYGILLEEGAEDAILRNNRISLSPYAGADPWRNGAWDNWTAMKAGGFYDRAGIRMNDTNGGHEIHDNYIHDHWDGIEDVGNPPWAPNMPDANPDLHVHHNQINNLNDDGMETMGPSVNGRWHDNLIIRTRCGFRIKAPQTGPVYIYRNLFLDNKEDLRNFGQGEQFYPDVEVWVYHNTSTADTAINRNYHRMAVPLTTPNYHFFNNLFWCRNWTRSSDPLPKPDWKTDANVFILANQEHPRPWDPVRDSSSASAIQKQWLQSLTEAAEADLEANSTWVGHGPSGFRDPESYDLSLTEDSPARNRGIDPSQIRKEPLPGLKEGYFTGSNPDAGALQYGDSMPQIPENNSTVDPAHNPGEILVVLVGDSTVTGKSDDRDQAGWGWALQHWTTPGIRVENTAVGGRSSRSFRSEGRWDKAMAMNPDWVLIQFGHNDQPGKGPERESDPETDYRDHLRRYVREAREQGATPVLVSPVCRRVYHSNGTLSDSLEPYAESVKIVAEEMNVPLLDLHQYSFDQFSKITSKESLQFSPTGTTDRTHFSTAGSALVADWVVELMNEATPELASRFQLPRTLPILNNDLDQ</sequence>
<dbReference type="SMART" id="SM00710">
    <property type="entry name" value="PbH1"/>
    <property type="match status" value="5"/>
</dbReference>
<keyword evidence="2" id="KW-0378">Hydrolase</keyword>
<dbReference type="InterPro" id="IPR006626">
    <property type="entry name" value="PbH1"/>
</dbReference>
<dbReference type="EMBL" id="JACHVA010000076">
    <property type="protein sequence ID" value="MBC2601797.1"/>
    <property type="molecule type" value="Genomic_DNA"/>
</dbReference>
<dbReference type="PANTHER" id="PTHR43695">
    <property type="entry name" value="PUTATIVE (AFU_ORTHOLOGUE AFUA_2G17250)-RELATED"/>
    <property type="match status" value="1"/>
</dbReference>
<protein>
    <submittedName>
        <fullName evidence="7">Right-handed parallel beta-helix repeat-containing protein</fullName>
    </submittedName>
</protein>
<dbReference type="Pfam" id="PF13229">
    <property type="entry name" value="Beta_helix"/>
    <property type="match status" value="1"/>
</dbReference>
<dbReference type="InterPro" id="IPR039448">
    <property type="entry name" value="Beta_helix"/>
</dbReference>
<feature type="region of interest" description="Disordered" evidence="3">
    <location>
        <begin position="667"/>
        <end position="686"/>
    </location>
</feature>
<feature type="compositionally biased region" description="Basic and acidic residues" evidence="3">
    <location>
        <begin position="536"/>
        <end position="552"/>
    </location>
</feature>
<dbReference type="Gene3D" id="2.160.20.10">
    <property type="entry name" value="Single-stranded right-handed beta-helix, Pectin lyase-like"/>
    <property type="match status" value="2"/>
</dbReference>
<name>A0A7X1AXK8_9BACT</name>
<dbReference type="InterPro" id="IPR036514">
    <property type="entry name" value="SGNH_hydro_sf"/>
</dbReference>
<feature type="signal peptide" evidence="4">
    <location>
        <begin position="1"/>
        <end position="23"/>
    </location>
</feature>
<evidence type="ECO:0000313" key="8">
    <source>
        <dbReference type="Proteomes" id="UP000525652"/>
    </source>
</evidence>
<evidence type="ECO:0000313" key="7">
    <source>
        <dbReference type="EMBL" id="MBC2601797.1"/>
    </source>
</evidence>
<dbReference type="SUPFAM" id="SSF51126">
    <property type="entry name" value="Pectin lyase-like"/>
    <property type="match status" value="1"/>
</dbReference>
<feature type="domain" description="Right handed beta helix" evidence="5">
    <location>
        <begin position="197"/>
        <end position="372"/>
    </location>
</feature>
<dbReference type="CDD" id="cd01821">
    <property type="entry name" value="Rhamnogalacturan_acetylesterase_like"/>
    <property type="match status" value="1"/>
</dbReference>
<comment type="caution">
    <text evidence="7">The sequence shown here is derived from an EMBL/GenBank/DDBJ whole genome shotgun (WGS) entry which is preliminary data.</text>
</comment>
<evidence type="ECO:0000259" key="5">
    <source>
        <dbReference type="Pfam" id="PF13229"/>
    </source>
</evidence>
<feature type="compositionally biased region" description="Basic and acidic residues" evidence="3">
    <location>
        <begin position="675"/>
        <end position="686"/>
    </location>
</feature>
<proteinExistence type="inferred from homology"/>
<dbReference type="RefSeq" id="WP_185692504.1">
    <property type="nucleotide sequence ID" value="NZ_JACHVA010000076.1"/>
</dbReference>
<dbReference type="SUPFAM" id="SSF52266">
    <property type="entry name" value="SGNH hydrolase"/>
    <property type="match status" value="1"/>
</dbReference>
<comment type="similarity">
    <text evidence="1">Belongs to the 'GDSL' lipolytic enzyme family.</text>
</comment>